<dbReference type="PANTHER" id="PTHR46796">
    <property type="entry name" value="HTH-TYPE TRANSCRIPTIONAL ACTIVATOR RHAS-RELATED"/>
    <property type="match status" value="1"/>
</dbReference>
<evidence type="ECO:0000313" key="6">
    <source>
        <dbReference type="Proteomes" id="UP001155820"/>
    </source>
</evidence>
<keyword evidence="1" id="KW-0805">Transcription regulation</keyword>
<gene>
    <name evidence="5" type="ORF">FOB26_21440</name>
</gene>
<evidence type="ECO:0000256" key="3">
    <source>
        <dbReference type="ARBA" id="ARBA00023163"/>
    </source>
</evidence>
<dbReference type="GO" id="GO:0043565">
    <property type="term" value="F:sequence-specific DNA binding"/>
    <property type="evidence" value="ECO:0007669"/>
    <property type="project" value="InterPro"/>
</dbReference>
<comment type="caution">
    <text evidence="5">The sequence shown here is derived from an EMBL/GenBank/DDBJ whole genome shotgun (WGS) entry which is preliminary data.</text>
</comment>
<keyword evidence="2" id="KW-0238">DNA-binding</keyword>
<protein>
    <submittedName>
        <fullName evidence="5">Helix-turn-helix transcriptional regulator</fullName>
    </submittedName>
</protein>
<dbReference type="RefSeq" id="WP_172874066.1">
    <property type="nucleotide sequence ID" value="NZ_DAISMG010000012.1"/>
</dbReference>
<dbReference type="InterPro" id="IPR009057">
    <property type="entry name" value="Homeodomain-like_sf"/>
</dbReference>
<evidence type="ECO:0000256" key="2">
    <source>
        <dbReference type="ARBA" id="ARBA00023125"/>
    </source>
</evidence>
<dbReference type="GO" id="GO:0003700">
    <property type="term" value="F:DNA-binding transcription factor activity"/>
    <property type="evidence" value="ECO:0007669"/>
    <property type="project" value="InterPro"/>
</dbReference>
<dbReference type="PANTHER" id="PTHR46796:SF14">
    <property type="entry name" value="TRANSCRIPTIONAL REGULATORY PROTEIN"/>
    <property type="match status" value="1"/>
</dbReference>
<organism evidence="5 6">
    <name type="scientific">Agrobacterium pusense</name>
    <dbReference type="NCBI Taxonomy" id="648995"/>
    <lineage>
        <taxon>Bacteria</taxon>
        <taxon>Pseudomonadati</taxon>
        <taxon>Pseudomonadota</taxon>
        <taxon>Alphaproteobacteria</taxon>
        <taxon>Hyphomicrobiales</taxon>
        <taxon>Rhizobiaceae</taxon>
        <taxon>Rhizobium/Agrobacterium group</taxon>
        <taxon>Agrobacterium</taxon>
    </lineage>
</organism>
<dbReference type="SMART" id="SM00342">
    <property type="entry name" value="HTH_ARAC"/>
    <property type="match status" value="1"/>
</dbReference>
<dbReference type="AlphaFoldDB" id="A0AA44J0P9"/>
<dbReference type="Gene3D" id="1.10.10.60">
    <property type="entry name" value="Homeodomain-like"/>
    <property type="match status" value="2"/>
</dbReference>
<feature type="domain" description="HTH araC/xylS-type" evidence="4">
    <location>
        <begin position="224"/>
        <end position="322"/>
    </location>
</feature>
<dbReference type="Pfam" id="PF12833">
    <property type="entry name" value="HTH_18"/>
    <property type="match status" value="1"/>
</dbReference>
<sequence>MIERVGLMSATHGLLASARGTPAFSNILLEIAIVGLRIMRDEELLELTDSSDATVRHTAAWEGFSLEQVVAVPGDSFSYQWTSDLHLCAYHDMILKDGGIRAEDGAEVHEKDLRNTLTYVPRGATVTGWSELAARRNSYTAIYFDPGTLHEELDQRFSDLQYPNIYFRDAELSTLMKQCTRLLLDKGRDQLYSETLGLMTVLGIHKATLSAPREKPPLAASALANVIDYIEANLSRSMSLSELAQIAGLSRFHFTRAFKATTGETPFEYVTRQRIERAKLLLANKSLNTQEIAVSVGLHDAAHLQKAFKAREGVSLLAFRKSL</sequence>
<dbReference type="SUPFAM" id="SSF46689">
    <property type="entry name" value="Homeodomain-like"/>
    <property type="match status" value="2"/>
</dbReference>
<proteinExistence type="predicted"/>
<keyword evidence="3" id="KW-0804">Transcription</keyword>
<keyword evidence="6" id="KW-1185">Reference proteome</keyword>
<dbReference type="InterPro" id="IPR050204">
    <property type="entry name" value="AraC_XylS_family_regulators"/>
</dbReference>
<dbReference type="Proteomes" id="UP001155820">
    <property type="component" value="Unassembled WGS sequence"/>
</dbReference>
<reference evidence="5" key="1">
    <citation type="submission" date="2019-07" db="EMBL/GenBank/DDBJ databases">
        <title>FDA dAtabase for Regulatory Grade micrObial Sequences (FDA-ARGOS): Supporting development and validation of Infectious Disease Dx tests.</title>
        <authorList>
            <person name="Bachman M."/>
            <person name="Young C."/>
            <person name="Tallon L."/>
            <person name="Sadzewicz L."/>
            <person name="Vavikolanu K."/>
            <person name="Mehta A."/>
            <person name="Aluvathingal J."/>
            <person name="Nadendla S."/>
            <person name="Nandy P."/>
            <person name="Geyer C."/>
            <person name="Yan Y."/>
            <person name="Sichtig H."/>
        </authorList>
    </citation>
    <scope>NUCLEOTIDE SEQUENCE</scope>
    <source>
        <strain evidence="5">FDAARGOS_618</strain>
    </source>
</reference>
<evidence type="ECO:0000313" key="5">
    <source>
        <dbReference type="EMBL" id="NRF21624.1"/>
    </source>
</evidence>
<accession>A0AA44J0P9</accession>
<dbReference type="EMBL" id="JABRWM010000006">
    <property type="protein sequence ID" value="NRF21624.1"/>
    <property type="molecule type" value="Genomic_DNA"/>
</dbReference>
<dbReference type="InterPro" id="IPR018060">
    <property type="entry name" value="HTH_AraC"/>
</dbReference>
<name>A0AA44J0P9_9HYPH</name>
<dbReference type="PROSITE" id="PS01124">
    <property type="entry name" value="HTH_ARAC_FAMILY_2"/>
    <property type="match status" value="1"/>
</dbReference>
<evidence type="ECO:0000259" key="4">
    <source>
        <dbReference type="PROSITE" id="PS01124"/>
    </source>
</evidence>
<evidence type="ECO:0000256" key="1">
    <source>
        <dbReference type="ARBA" id="ARBA00023015"/>
    </source>
</evidence>